<feature type="non-terminal residue" evidence="1">
    <location>
        <position position="1"/>
    </location>
</feature>
<sequence length="86" mass="10489">KKLHRLRYSFTEPYQYMDLWENLRNDINKDLDRIQNGDINDLMAFQKDTKSWVEGVNREFESSQLRKKERLLADNFFEETTVTNQI</sequence>
<evidence type="ECO:0000313" key="2">
    <source>
        <dbReference type="Proteomes" id="UP000265520"/>
    </source>
</evidence>
<dbReference type="AlphaFoldDB" id="A0A392RYQ5"/>
<evidence type="ECO:0000313" key="1">
    <source>
        <dbReference type="EMBL" id="MCI41758.1"/>
    </source>
</evidence>
<reference evidence="1 2" key="1">
    <citation type="journal article" date="2018" name="Front. Plant Sci.">
        <title>Red Clover (Trifolium pratense) and Zigzag Clover (T. medium) - A Picture of Genomic Similarities and Differences.</title>
        <authorList>
            <person name="Dluhosova J."/>
            <person name="Istvanek J."/>
            <person name="Nedelnik J."/>
            <person name="Repkova J."/>
        </authorList>
    </citation>
    <scope>NUCLEOTIDE SEQUENCE [LARGE SCALE GENOMIC DNA]</scope>
    <source>
        <strain evidence="2">cv. 10/8</strain>
        <tissue evidence="1">Leaf</tissue>
    </source>
</reference>
<name>A0A392RYQ5_9FABA</name>
<accession>A0A392RYQ5</accession>
<dbReference type="Proteomes" id="UP000265520">
    <property type="component" value="Unassembled WGS sequence"/>
</dbReference>
<comment type="caution">
    <text evidence="1">The sequence shown here is derived from an EMBL/GenBank/DDBJ whole genome shotgun (WGS) entry which is preliminary data.</text>
</comment>
<proteinExistence type="predicted"/>
<organism evidence="1 2">
    <name type="scientific">Trifolium medium</name>
    <dbReference type="NCBI Taxonomy" id="97028"/>
    <lineage>
        <taxon>Eukaryota</taxon>
        <taxon>Viridiplantae</taxon>
        <taxon>Streptophyta</taxon>
        <taxon>Embryophyta</taxon>
        <taxon>Tracheophyta</taxon>
        <taxon>Spermatophyta</taxon>
        <taxon>Magnoliopsida</taxon>
        <taxon>eudicotyledons</taxon>
        <taxon>Gunneridae</taxon>
        <taxon>Pentapetalae</taxon>
        <taxon>rosids</taxon>
        <taxon>fabids</taxon>
        <taxon>Fabales</taxon>
        <taxon>Fabaceae</taxon>
        <taxon>Papilionoideae</taxon>
        <taxon>50 kb inversion clade</taxon>
        <taxon>NPAAA clade</taxon>
        <taxon>Hologalegina</taxon>
        <taxon>IRL clade</taxon>
        <taxon>Trifolieae</taxon>
        <taxon>Trifolium</taxon>
    </lineage>
</organism>
<protein>
    <submittedName>
        <fullName evidence="1">Uncharacterized protein</fullName>
    </submittedName>
</protein>
<dbReference type="EMBL" id="LXQA010295934">
    <property type="protein sequence ID" value="MCI41758.1"/>
    <property type="molecule type" value="Genomic_DNA"/>
</dbReference>
<keyword evidence="2" id="KW-1185">Reference proteome</keyword>